<keyword evidence="1" id="KW-0472">Membrane</keyword>
<dbReference type="AlphaFoldDB" id="A0A3E3E9S3"/>
<dbReference type="GO" id="GO:0016747">
    <property type="term" value="F:acyltransferase activity, transferring groups other than amino-acyl groups"/>
    <property type="evidence" value="ECO:0007669"/>
    <property type="project" value="TreeGrafter"/>
</dbReference>
<dbReference type="PANTHER" id="PTHR48098:SF1">
    <property type="entry name" value="DIACYLGLYCEROL ACYLTRANSFERASE_MYCOLYLTRANSFERASE AG85A"/>
    <property type="match status" value="1"/>
</dbReference>
<dbReference type="InterPro" id="IPR029058">
    <property type="entry name" value="AB_hydrolase_fold"/>
</dbReference>
<dbReference type="InterPro" id="IPR050583">
    <property type="entry name" value="Mycobacterial_A85_antigen"/>
</dbReference>
<dbReference type="Pfam" id="PF00756">
    <property type="entry name" value="Esterase"/>
    <property type="match status" value="1"/>
</dbReference>
<name>A0A3E3E9S3_9FIRM</name>
<organism evidence="2 3">
    <name type="scientific">Thomasclavelia ramosa</name>
    <dbReference type="NCBI Taxonomy" id="1547"/>
    <lineage>
        <taxon>Bacteria</taxon>
        <taxon>Bacillati</taxon>
        <taxon>Bacillota</taxon>
        <taxon>Erysipelotrichia</taxon>
        <taxon>Erysipelotrichales</taxon>
        <taxon>Coprobacillaceae</taxon>
        <taxon>Thomasclavelia</taxon>
    </lineage>
</organism>
<comment type="caution">
    <text evidence="2">The sequence shown here is derived from an EMBL/GenBank/DDBJ whole genome shotgun (WGS) entry which is preliminary data.</text>
</comment>
<evidence type="ECO:0000313" key="3">
    <source>
        <dbReference type="Proteomes" id="UP000261032"/>
    </source>
</evidence>
<protein>
    <submittedName>
        <fullName evidence="2">Sugar-binding protein</fullName>
    </submittedName>
</protein>
<dbReference type="Proteomes" id="UP000261032">
    <property type="component" value="Unassembled WGS sequence"/>
</dbReference>
<gene>
    <name evidence="2" type="ORF">DXB93_14750</name>
</gene>
<dbReference type="EMBL" id="QUSL01000029">
    <property type="protein sequence ID" value="RGD80871.1"/>
    <property type="molecule type" value="Genomic_DNA"/>
</dbReference>
<sequence length="266" mass="29819">MYLPHDYDTNKTYKTIYLAHGGGGNDVEWMNIASANNIMDNLIADGEVADAIVVTKDNTYFNFEKGDSLKNLTECIMLYIEKNYSVSANSQDKVLAGLSNGATVTVQAMFYSNETFGYYGVFSPSRTLDFVEETLTLEMVAAFPKVSQYYVSVGIFDTFVRWNVNVQINEELIKAGANVVFEWKNGAHDWGVWRSQFSEFVKDYLWDRETVVSTPSNPDADVAPQSNSTAAVKTSDSVDMTGLLIISGLSLLGISIQYYYRHRKTH</sequence>
<reference evidence="2 3" key="1">
    <citation type="submission" date="2018-08" db="EMBL/GenBank/DDBJ databases">
        <title>A genome reference for cultivated species of the human gut microbiota.</title>
        <authorList>
            <person name="Zou Y."/>
            <person name="Xue W."/>
            <person name="Luo G."/>
        </authorList>
    </citation>
    <scope>NUCLEOTIDE SEQUENCE [LARGE SCALE GENOMIC DNA]</scope>
    <source>
        <strain evidence="2 3">OM06-4</strain>
    </source>
</reference>
<evidence type="ECO:0000313" key="2">
    <source>
        <dbReference type="EMBL" id="RGD80871.1"/>
    </source>
</evidence>
<dbReference type="PANTHER" id="PTHR48098">
    <property type="entry name" value="ENTEROCHELIN ESTERASE-RELATED"/>
    <property type="match status" value="1"/>
</dbReference>
<proteinExistence type="predicted"/>
<dbReference type="Gene3D" id="3.40.50.1820">
    <property type="entry name" value="alpha/beta hydrolase"/>
    <property type="match status" value="1"/>
</dbReference>
<dbReference type="SUPFAM" id="SSF53474">
    <property type="entry name" value="alpha/beta-Hydrolases"/>
    <property type="match status" value="1"/>
</dbReference>
<accession>A0A3E3E9S3</accession>
<keyword evidence="1" id="KW-1133">Transmembrane helix</keyword>
<dbReference type="InterPro" id="IPR000801">
    <property type="entry name" value="Esterase-like"/>
</dbReference>
<feature type="transmembrane region" description="Helical" evidence="1">
    <location>
        <begin position="240"/>
        <end position="260"/>
    </location>
</feature>
<evidence type="ECO:0000256" key="1">
    <source>
        <dbReference type="SAM" id="Phobius"/>
    </source>
</evidence>
<keyword evidence="1" id="KW-0812">Transmembrane</keyword>